<dbReference type="STRING" id="1618337.UT28_C0001G0089"/>
<protein>
    <recommendedName>
        <fullName evidence="4 5">Large ribosomal subunit protein bL33</fullName>
    </recommendedName>
</protein>
<dbReference type="Pfam" id="PF00471">
    <property type="entry name" value="Ribosomal_L33"/>
    <property type="match status" value="1"/>
</dbReference>
<dbReference type="Proteomes" id="UP000035648">
    <property type="component" value="Chromosome"/>
</dbReference>
<dbReference type="NCBIfam" id="NF001860">
    <property type="entry name" value="PRK00595.1"/>
    <property type="match status" value="1"/>
</dbReference>
<evidence type="ECO:0000256" key="1">
    <source>
        <dbReference type="ARBA" id="ARBA00007596"/>
    </source>
</evidence>
<dbReference type="GO" id="GO:0006412">
    <property type="term" value="P:translation"/>
    <property type="evidence" value="ECO:0007669"/>
    <property type="project" value="UniProtKB-UniRule"/>
</dbReference>
<dbReference type="InterPro" id="IPR001705">
    <property type="entry name" value="Ribosomal_bL33"/>
</dbReference>
<dbReference type="KEGG" id="bbgw:UT28_C0001G0089"/>
<dbReference type="NCBIfam" id="TIGR01023">
    <property type="entry name" value="rpmG_bact"/>
    <property type="match status" value="1"/>
</dbReference>
<dbReference type="GO" id="GO:0005737">
    <property type="term" value="C:cytoplasm"/>
    <property type="evidence" value="ECO:0007669"/>
    <property type="project" value="UniProtKB-ARBA"/>
</dbReference>
<dbReference type="Gene3D" id="2.20.28.120">
    <property type="entry name" value="Ribosomal protein L33"/>
    <property type="match status" value="1"/>
</dbReference>
<dbReference type="AlphaFoldDB" id="A0A0G4B4H3"/>
<dbReference type="GO" id="GO:1990904">
    <property type="term" value="C:ribonucleoprotein complex"/>
    <property type="evidence" value="ECO:0007669"/>
    <property type="project" value="UniProtKB-KW"/>
</dbReference>
<accession>A0A0G4B4H3</accession>
<evidence type="ECO:0000256" key="5">
    <source>
        <dbReference type="HAMAP-Rule" id="MF_00294"/>
    </source>
</evidence>
<dbReference type="EMBL" id="CP011213">
    <property type="protein sequence ID" value="AKM81907.1"/>
    <property type="molecule type" value="Genomic_DNA"/>
</dbReference>
<name>A0A0G4B4H3_9BACT</name>
<evidence type="ECO:0000256" key="2">
    <source>
        <dbReference type="ARBA" id="ARBA00022980"/>
    </source>
</evidence>
<keyword evidence="2 5" id="KW-0689">Ribosomal protein</keyword>
<sequence length="59" mass="6888">MAKSKTLAFQFECSECKARNYVTSKNPIENKEKLELSKFCNKCRKHTPHKEVKISKAKK</sequence>
<dbReference type="SUPFAM" id="SSF57829">
    <property type="entry name" value="Zn-binding ribosomal proteins"/>
    <property type="match status" value="1"/>
</dbReference>
<dbReference type="HAMAP" id="MF_00294">
    <property type="entry name" value="Ribosomal_bL33"/>
    <property type="match status" value="1"/>
</dbReference>
<gene>
    <name evidence="5" type="primary">rpmG</name>
    <name evidence="6" type="ORF">UT28_C0001G0089</name>
</gene>
<organism evidence="6 7">
    <name type="scientific">Berkelbacteria bacterium GW2011_GWE1_39_12</name>
    <dbReference type="NCBI Taxonomy" id="1618337"/>
    <lineage>
        <taxon>Bacteria</taxon>
        <taxon>Candidatus Berkelbacteria</taxon>
    </lineage>
</organism>
<evidence type="ECO:0000256" key="4">
    <source>
        <dbReference type="ARBA" id="ARBA00035176"/>
    </source>
</evidence>
<dbReference type="PANTHER" id="PTHR43168:SF2">
    <property type="entry name" value="LARGE RIBOSOMAL SUBUNIT PROTEIN BL33C"/>
    <property type="match status" value="1"/>
</dbReference>
<evidence type="ECO:0000313" key="6">
    <source>
        <dbReference type="EMBL" id="AKM81907.1"/>
    </source>
</evidence>
<dbReference type="GO" id="GO:0003735">
    <property type="term" value="F:structural constituent of ribosome"/>
    <property type="evidence" value="ECO:0007669"/>
    <property type="project" value="InterPro"/>
</dbReference>
<evidence type="ECO:0000256" key="3">
    <source>
        <dbReference type="ARBA" id="ARBA00023274"/>
    </source>
</evidence>
<dbReference type="PANTHER" id="PTHR43168">
    <property type="entry name" value="50S RIBOSOMAL PROTEIN L33, CHLOROPLASTIC"/>
    <property type="match status" value="1"/>
</dbReference>
<keyword evidence="3 5" id="KW-0687">Ribonucleoprotein</keyword>
<proteinExistence type="inferred from homology"/>
<dbReference type="InterPro" id="IPR038584">
    <property type="entry name" value="Ribosomal_bL33_sf"/>
</dbReference>
<reference evidence="6 7" key="1">
    <citation type="journal article" date="2015" name="Nature">
        <title>rRNA introns, odd ribosomes, and small enigmatic genomes across a large radiation of phyla.</title>
        <authorList>
            <person name="Brown C.T."/>
            <person name="Hug L.A."/>
            <person name="Thomas B.C."/>
            <person name="Sharon I."/>
            <person name="Castelle C.J."/>
            <person name="Singh A."/>
            <person name="Wilkins M.J."/>
            <person name="Williams K.H."/>
            <person name="Banfield J.F."/>
        </authorList>
    </citation>
    <scope>NUCLEOTIDE SEQUENCE [LARGE SCALE GENOMIC DNA]</scope>
</reference>
<comment type="similarity">
    <text evidence="1 5">Belongs to the bacterial ribosomal protein bL33 family.</text>
</comment>
<dbReference type="InterPro" id="IPR011332">
    <property type="entry name" value="Ribosomal_zn-bd"/>
</dbReference>
<dbReference type="NCBIfam" id="NF001764">
    <property type="entry name" value="PRK00504.1"/>
    <property type="match status" value="1"/>
</dbReference>
<evidence type="ECO:0000313" key="7">
    <source>
        <dbReference type="Proteomes" id="UP000035648"/>
    </source>
</evidence>
<dbReference type="GO" id="GO:0005840">
    <property type="term" value="C:ribosome"/>
    <property type="evidence" value="ECO:0007669"/>
    <property type="project" value="UniProtKB-KW"/>
</dbReference>